<gene>
    <name evidence="2" type="ORF">GCM10022380_30440</name>
</gene>
<keyword evidence="3" id="KW-1185">Reference proteome</keyword>
<feature type="region of interest" description="Disordered" evidence="1">
    <location>
        <begin position="1"/>
        <end position="63"/>
    </location>
</feature>
<comment type="caution">
    <text evidence="2">The sequence shown here is derived from an EMBL/GenBank/DDBJ whole genome shotgun (WGS) entry which is preliminary data.</text>
</comment>
<dbReference type="EMBL" id="BAABCM010000003">
    <property type="protein sequence ID" value="GAA3810588.1"/>
    <property type="molecule type" value="Genomic_DNA"/>
</dbReference>
<reference evidence="3" key="1">
    <citation type="journal article" date="2019" name="Int. J. Syst. Evol. Microbiol.">
        <title>The Global Catalogue of Microorganisms (GCM) 10K type strain sequencing project: providing services to taxonomists for standard genome sequencing and annotation.</title>
        <authorList>
            <consortium name="The Broad Institute Genomics Platform"/>
            <consortium name="The Broad Institute Genome Sequencing Center for Infectious Disease"/>
            <person name="Wu L."/>
            <person name="Ma J."/>
        </authorList>
    </citation>
    <scope>NUCLEOTIDE SEQUENCE [LARGE SCALE GENOMIC DNA]</scope>
    <source>
        <strain evidence="3">JCM 17017</strain>
    </source>
</reference>
<protein>
    <recommendedName>
        <fullName evidence="4">Transposase</fullName>
    </recommendedName>
</protein>
<feature type="compositionally biased region" description="Basic and acidic residues" evidence="1">
    <location>
        <begin position="1"/>
        <end position="28"/>
    </location>
</feature>
<accession>A0ABP7I5C3</accession>
<proteinExistence type="predicted"/>
<evidence type="ECO:0008006" key="4">
    <source>
        <dbReference type="Google" id="ProtNLM"/>
    </source>
</evidence>
<evidence type="ECO:0000256" key="1">
    <source>
        <dbReference type="SAM" id="MobiDB-lite"/>
    </source>
</evidence>
<dbReference type="Proteomes" id="UP001501624">
    <property type="component" value="Unassembled WGS sequence"/>
</dbReference>
<sequence length="63" mass="6992">MRAGNREHRAGKIDPGEFAHDPQDREHSLVLVPVNPAKKRQRRSSSASPHPDQARAAGKDLMI</sequence>
<organism evidence="2 3">
    <name type="scientific">Amycolatopsis tucumanensis</name>
    <dbReference type="NCBI Taxonomy" id="401106"/>
    <lineage>
        <taxon>Bacteria</taxon>
        <taxon>Bacillati</taxon>
        <taxon>Actinomycetota</taxon>
        <taxon>Actinomycetes</taxon>
        <taxon>Pseudonocardiales</taxon>
        <taxon>Pseudonocardiaceae</taxon>
        <taxon>Amycolatopsis</taxon>
    </lineage>
</organism>
<evidence type="ECO:0000313" key="3">
    <source>
        <dbReference type="Proteomes" id="UP001501624"/>
    </source>
</evidence>
<name>A0ABP7I5C3_9PSEU</name>
<evidence type="ECO:0000313" key="2">
    <source>
        <dbReference type="EMBL" id="GAA3810588.1"/>
    </source>
</evidence>